<reference evidence="13" key="1">
    <citation type="submission" date="2025-08" db="UniProtKB">
        <authorList>
            <consortium name="RefSeq"/>
        </authorList>
    </citation>
    <scope>IDENTIFICATION</scope>
    <source>
        <tissue evidence="13">Whole Larva</tissue>
    </source>
</reference>
<accession>A0ABM1M7K5</accession>
<organism evidence="12 13">
    <name type="scientific">Nicrophorus vespilloides</name>
    <name type="common">Boreal carrion beetle</name>
    <dbReference type="NCBI Taxonomy" id="110193"/>
    <lineage>
        <taxon>Eukaryota</taxon>
        <taxon>Metazoa</taxon>
        <taxon>Ecdysozoa</taxon>
        <taxon>Arthropoda</taxon>
        <taxon>Hexapoda</taxon>
        <taxon>Insecta</taxon>
        <taxon>Pterygota</taxon>
        <taxon>Neoptera</taxon>
        <taxon>Endopterygota</taxon>
        <taxon>Coleoptera</taxon>
        <taxon>Polyphaga</taxon>
        <taxon>Staphyliniformia</taxon>
        <taxon>Silphidae</taxon>
        <taxon>Nicrophorinae</taxon>
        <taxon>Nicrophorus</taxon>
    </lineage>
</organism>
<evidence type="ECO:0000259" key="11">
    <source>
        <dbReference type="PROSITE" id="PS50262"/>
    </source>
</evidence>
<evidence type="ECO:0000256" key="5">
    <source>
        <dbReference type="ARBA" id="ARBA00023040"/>
    </source>
</evidence>
<evidence type="ECO:0000256" key="6">
    <source>
        <dbReference type="ARBA" id="ARBA00023136"/>
    </source>
</evidence>
<comment type="similarity">
    <text evidence="2 9">Belongs to the G-protein coupled receptor 1 family.</text>
</comment>
<name>A0ABM1M7K5_NICVS</name>
<dbReference type="PROSITE" id="PS00237">
    <property type="entry name" value="G_PROTEIN_RECEP_F1_1"/>
    <property type="match status" value="1"/>
</dbReference>
<dbReference type="Gene3D" id="1.20.1070.10">
    <property type="entry name" value="Rhodopsin 7-helix transmembrane proteins"/>
    <property type="match status" value="1"/>
</dbReference>
<keyword evidence="4 10" id="KW-1133">Transmembrane helix</keyword>
<evidence type="ECO:0000256" key="4">
    <source>
        <dbReference type="ARBA" id="ARBA00022989"/>
    </source>
</evidence>
<dbReference type="Proteomes" id="UP000695000">
    <property type="component" value="Unplaced"/>
</dbReference>
<evidence type="ECO:0000313" key="13">
    <source>
        <dbReference type="RefSeq" id="XP_017770555.1"/>
    </source>
</evidence>
<protein>
    <submittedName>
        <fullName evidence="13">Neuromedin-U receptor 2-like</fullName>
    </submittedName>
</protein>
<evidence type="ECO:0000256" key="2">
    <source>
        <dbReference type="ARBA" id="ARBA00010663"/>
    </source>
</evidence>
<sequence length="285" mass="31722">MRVVNVSEEVLENVTSLNTMSMDNVSLVSNFTGDDEAVLYPIEWVIPVTAIYAVIFVSGLIGNVSTCVVIKRNMSLHTVTNYYLFSIAISDLLLLISGLPPEMYRLWSPATYVFGETLCVLQGFAAETSANATVLTITAFTVERYIAICHPFLSHTMSNLSRAIKFIITIWIISLCLAAPQAILFGVEYEFRNGVEYSRCTVVSKDFFQYSFLISTLIFFVLPMTIITFLYILIGIKLSKSRMIATAKRSSLSSNSDGISRTSRAATAQKRVIKMLVIVTNIYLC</sequence>
<dbReference type="PRINTS" id="PR00237">
    <property type="entry name" value="GPCRRHODOPSN"/>
</dbReference>
<dbReference type="PANTHER" id="PTHR24243:SF208">
    <property type="entry name" value="PYROKININ-1 RECEPTOR"/>
    <property type="match status" value="1"/>
</dbReference>
<feature type="non-terminal residue" evidence="13">
    <location>
        <position position="285"/>
    </location>
</feature>
<keyword evidence="12" id="KW-1185">Reference proteome</keyword>
<feature type="transmembrane region" description="Helical" evidence="10">
    <location>
        <begin position="207"/>
        <end position="234"/>
    </location>
</feature>
<feature type="domain" description="G-protein coupled receptors family 1 profile" evidence="11">
    <location>
        <begin position="62"/>
        <end position="285"/>
    </location>
</feature>
<evidence type="ECO:0000256" key="9">
    <source>
        <dbReference type="RuleBase" id="RU000688"/>
    </source>
</evidence>
<keyword evidence="6 10" id="KW-0472">Membrane</keyword>
<keyword evidence="8 9" id="KW-0807">Transducer</keyword>
<gene>
    <name evidence="13" type="primary">LOC108558229</name>
</gene>
<evidence type="ECO:0000313" key="12">
    <source>
        <dbReference type="Proteomes" id="UP000695000"/>
    </source>
</evidence>
<evidence type="ECO:0000256" key="10">
    <source>
        <dbReference type="SAM" id="Phobius"/>
    </source>
</evidence>
<proteinExistence type="inferred from homology"/>
<feature type="transmembrane region" description="Helical" evidence="10">
    <location>
        <begin position="44"/>
        <end position="70"/>
    </location>
</feature>
<evidence type="ECO:0000256" key="7">
    <source>
        <dbReference type="ARBA" id="ARBA00023170"/>
    </source>
</evidence>
<evidence type="ECO:0000256" key="1">
    <source>
        <dbReference type="ARBA" id="ARBA00004141"/>
    </source>
</evidence>
<dbReference type="PROSITE" id="PS50262">
    <property type="entry name" value="G_PROTEIN_RECEP_F1_2"/>
    <property type="match status" value="1"/>
</dbReference>
<dbReference type="InterPro" id="IPR000276">
    <property type="entry name" value="GPCR_Rhodpsn"/>
</dbReference>
<dbReference type="RefSeq" id="XP_017770555.1">
    <property type="nucleotide sequence ID" value="XM_017915066.1"/>
</dbReference>
<feature type="transmembrane region" description="Helical" evidence="10">
    <location>
        <begin position="82"/>
        <end position="100"/>
    </location>
</feature>
<feature type="transmembrane region" description="Helical" evidence="10">
    <location>
        <begin position="163"/>
        <end position="187"/>
    </location>
</feature>
<evidence type="ECO:0000256" key="3">
    <source>
        <dbReference type="ARBA" id="ARBA00022692"/>
    </source>
</evidence>
<dbReference type="GeneID" id="108558229"/>
<dbReference type="SUPFAM" id="SSF81321">
    <property type="entry name" value="Family A G protein-coupled receptor-like"/>
    <property type="match status" value="1"/>
</dbReference>
<dbReference type="Pfam" id="PF00001">
    <property type="entry name" value="7tm_1"/>
    <property type="match status" value="1"/>
</dbReference>
<dbReference type="InterPro" id="IPR017452">
    <property type="entry name" value="GPCR_Rhodpsn_7TM"/>
</dbReference>
<comment type="subcellular location">
    <subcellularLocation>
        <location evidence="1">Membrane</location>
        <topology evidence="1">Multi-pass membrane protein</topology>
    </subcellularLocation>
</comment>
<evidence type="ECO:0000256" key="8">
    <source>
        <dbReference type="ARBA" id="ARBA00023224"/>
    </source>
</evidence>
<dbReference type="PANTHER" id="PTHR24243">
    <property type="entry name" value="G-PROTEIN COUPLED RECEPTOR"/>
    <property type="match status" value="1"/>
</dbReference>
<keyword evidence="3 9" id="KW-0812">Transmembrane</keyword>
<keyword evidence="7 9" id="KW-0675">Receptor</keyword>
<feature type="transmembrane region" description="Helical" evidence="10">
    <location>
        <begin position="120"/>
        <end position="142"/>
    </location>
</feature>
<keyword evidence="5 9" id="KW-0297">G-protein coupled receptor</keyword>